<sequence>MWYQSQYSCVLSNNAGIRADSDNNNERTSMKMKSGVAIALMLVAGAASAQSRLDRVMQSKTLTVCTTGDGAVLDKV</sequence>
<reference evidence="1 2" key="1">
    <citation type="submission" date="2016-07" db="EMBL/GenBank/DDBJ databases">
        <authorList>
            <person name="Yuval B."/>
        </authorList>
    </citation>
    <scope>NUCLEOTIDE SEQUENCE [LARGE SCALE GENOMIC DNA]</scope>
    <source>
        <strain evidence="1 2">IL</strain>
    </source>
</reference>
<proteinExistence type="predicted"/>
<protein>
    <submittedName>
        <fullName evidence="1">Uncharacterized protein</fullName>
    </submittedName>
</protein>
<accession>A0A1E7YWG4</accession>
<dbReference type="Proteomes" id="UP000243534">
    <property type="component" value="Unassembled WGS sequence"/>
</dbReference>
<gene>
    <name evidence="1" type="ORF">BBW68_14585</name>
</gene>
<dbReference type="AlphaFoldDB" id="A0A1E7YWG4"/>
<dbReference type="EMBL" id="MAYS01000515">
    <property type="protein sequence ID" value="OFC60688.1"/>
    <property type="molecule type" value="Genomic_DNA"/>
</dbReference>
<evidence type="ECO:0000313" key="1">
    <source>
        <dbReference type="EMBL" id="OFC60688.1"/>
    </source>
</evidence>
<evidence type="ECO:0000313" key="2">
    <source>
        <dbReference type="Proteomes" id="UP000243534"/>
    </source>
</evidence>
<organism evidence="1 2">
    <name type="scientific">Candidatus Erwinia dacicola</name>
    <dbReference type="NCBI Taxonomy" id="252393"/>
    <lineage>
        <taxon>Bacteria</taxon>
        <taxon>Pseudomonadati</taxon>
        <taxon>Pseudomonadota</taxon>
        <taxon>Gammaproteobacteria</taxon>
        <taxon>Enterobacterales</taxon>
        <taxon>Erwiniaceae</taxon>
        <taxon>Erwinia</taxon>
    </lineage>
</organism>
<comment type="caution">
    <text evidence="1">The sequence shown here is derived from an EMBL/GenBank/DDBJ whole genome shotgun (WGS) entry which is preliminary data.</text>
</comment>
<name>A0A1E7YWG4_9GAMM</name>